<proteinExistence type="predicted"/>
<accession>A0A6J4KAE4</accession>
<name>A0A6J4KAE4_9BACT</name>
<dbReference type="EMBL" id="CADCTU010000160">
    <property type="protein sequence ID" value="CAA9299998.1"/>
    <property type="molecule type" value="Genomic_DNA"/>
</dbReference>
<feature type="compositionally biased region" description="Basic and acidic residues" evidence="1">
    <location>
        <begin position="198"/>
        <end position="225"/>
    </location>
</feature>
<feature type="compositionally biased region" description="Basic residues" evidence="1">
    <location>
        <begin position="226"/>
        <end position="245"/>
    </location>
</feature>
<feature type="region of interest" description="Disordered" evidence="1">
    <location>
        <begin position="1"/>
        <end position="253"/>
    </location>
</feature>
<protein>
    <submittedName>
        <fullName evidence="2">Rod shape-determining protein MreB</fullName>
    </submittedName>
</protein>
<sequence length="253" mass="28672">LPGVDHPRPLLQGASARDRLRAVGDHRGGAPRRARLRDRGGREGGVHGRRADGRGDRRGAPGRDAHRQHGDRHRRRHHRDRRHRALGHRERHLDPHRRRRARHVDRAVHAQELQPPHRGAHGRADQDRHRLRGAALGGARHGGEGARPRLGHPEDGARALGRDPRGDPGADPADRRRRAARARDHAPRAVERHRRPGHRDDRRRCADPRARHPAEPGDEPADPRRRGPAHVRGARHGTHPRRRRQVLVGSEQL</sequence>
<feature type="compositionally biased region" description="Basic and acidic residues" evidence="1">
    <location>
        <begin position="16"/>
        <end position="28"/>
    </location>
</feature>
<feature type="compositionally biased region" description="Basic and acidic residues" evidence="1">
    <location>
        <begin position="37"/>
        <end position="68"/>
    </location>
</feature>
<feature type="compositionally biased region" description="Basic and acidic residues" evidence="1">
    <location>
        <begin position="181"/>
        <end position="190"/>
    </location>
</feature>
<gene>
    <name evidence="2" type="ORF">AVDCRST_MAG11-749</name>
</gene>
<evidence type="ECO:0000256" key="1">
    <source>
        <dbReference type="SAM" id="MobiDB-lite"/>
    </source>
</evidence>
<feature type="compositionally biased region" description="Basic and acidic residues" evidence="1">
    <location>
        <begin position="141"/>
        <end position="174"/>
    </location>
</feature>
<dbReference type="AlphaFoldDB" id="A0A6J4KAE4"/>
<feature type="non-terminal residue" evidence="2">
    <location>
        <position position="253"/>
    </location>
</feature>
<organism evidence="2">
    <name type="scientific">uncultured Gemmatimonadaceae bacterium</name>
    <dbReference type="NCBI Taxonomy" id="246130"/>
    <lineage>
        <taxon>Bacteria</taxon>
        <taxon>Pseudomonadati</taxon>
        <taxon>Gemmatimonadota</taxon>
        <taxon>Gemmatimonadia</taxon>
        <taxon>Gemmatimonadales</taxon>
        <taxon>Gemmatimonadaceae</taxon>
        <taxon>environmental samples</taxon>
    </lineage>
</organism>
<feature type="compositionally biased region" description="Basic residues" evidence="1">
    <location>
        <begin position="69"/>
        <end position="86"/>
    </location>
</feature>
<reference evidence="2" key="1">
    <citation type="submission" date="2020-02" db="EMBL/GenBank/DDBJ databases">
        <authorList>
            <person name="Meier V. D."/>
        </authorList>
    </citation>
    <scope>NUCLEOTIDE SEQUENCE</scope>
    <source>
        <strain evidence="2">AVDCRST_MAG11</strain>
    </source>
</reference>
<feature type="non-terminal residue" evidence="2">
    <location>
        <position position="1"/>
    </location>
</feature>
<evidence type="ECO:0000313" key="2">
    <source>
        <dbReference type="EMBL" id="CAA9299998.1"/>
    </source>
</evidence>
<feature type="compositionally biased region" description="Basic residues" evidence="1">
    <location>
        <begin position="94"/>
        <end position="103"/>
    </location>
</feature>